<dbReference type="InterPro" id="IPR036259">
    <property type="entry name" value="MFS_trans_sf"/>
</dbReference>
<dbReference type="PANTHER" id="PTHR23513:SF6">
    <property type="entry name" value="MAJOR FACILITATOR SUPERFAMILY ASSOCIATED DOMAIN-CONTAINING PROTEIN"/>
    <property type="match status" value="1"/>
</dbReference>
<dbReference type="AlphaFoldDB" id="A0A1H9DZE1"/>
<sequence>MNLFFSGPLQVGLPIFAKNILNGNEFVFSTLSAGLAVGMLLGTILVGLINIKKRRGIVALAALGGMGVFYTAFSLVEIFWINVTLVVLIGVTVAFTNVPLSSAIQHHTEQQYIGRVMSLVQFSAMGLIPVSYLITTLFISMGISIDVIMLFAALALCLLSVIVLMKA</sequence>
<dbReference type="PANTHER" id="PTHR23513">
    <property type="entry name" value="INTEGRAL MEMBRANE EFFLUX PROTEIN-RELATED"/>
    <property type="match status" value="1"/>
</dbReference>
<dbReference type="STRING" id="571933.SAMN05216362_1085"/>
<organism evidence="7 8">
    <name type="scientific">Piscibacillus halophilus</name>
    <dbReference type="NCBI Taxonomy" id="571933"/>
    <lineage>
        <taxon>Bacteria</taxon>
        <taxon>Bacillati</taxon>
        <taxon>Bacillota</taxon>
        <taxon>Bacilli</taxon>
        <taxon>Bacillales</taxon>
        <taxon>Bacillaceae</taxon>
        <taxon>Piscibacillus</taxon>
    </lineage>
</organism>
<protein>
    <submittedName>
        <fullName evidence="7">Major Facilitator Superfamily protein</fullName>
    </submittedName>
</protein>
<keyword evidence="2" id="KW-1003">Cell membrane</keyword>
<evidence type="ECO:0000256" key="5">
    <source>
        <dbReference type="ARBA" id="ARBA00023136"/>
    </source>
</evidence>
<evidence type="ECO:0000313" key="8">
    <source>
        <dbReference type="Proteomes" id="UP000199427"/>
    </source>
</evidence>
<dbReference type="Gene3D" id="1.20.1250.20">
    <property type="entry name" value="MFS general substrate transporter like domains"/>
    <property type="match status" value="1"/>
</dbReference>
<comment type="subcellular location">
    <subcellularLocation>
        <location evidence="1">Cell membrane</location>
        <topology evidence="1">Multi-pass membrane protein</topology>
    </subcellularLocation>
</comment>
<evidence type="ECO:0000256" key="1">
    <source>
        <dbReference type="ARBA" id="ARBA00004651"/>
    </source>
</evidence>
<evidence type="ECO:0000256" key="6">
    <source>
        <dbReference type="SAM" id="Phobius"/>
    </source>
</evidence>
<name>A0A1H9DZE1_9BACI</name>
<keyword evidence="3 6" id="KW-0812">Transmembrane</keyword>
<feature type="transmembrane region" description="Helical" evidence="6">
    <location>
        <begin position="112"/>
        <end position="132"/>
    </location>
</feature>
<keyword evidence="4 6" id="KW-1133">Transmembrane helix</keyword>
<feature type="transmembrane region" description="Helical" evidence="6">
    <location>
        <begin position="138"/>
        <end position="164"/>
    </location>
</feature>
<keyword evidence="8" id="KW-1185">Reference proteome</keyword>
<evidence type="ECO:0000256" key="2">
    <source>
        <dbReference type="ARBA" id="ARBA00022475"/>
    </source>
</evidence>
<feature type="transmembrane region" description="Helical" evidence="6">
    <location>
        <begin position="79"/>
        <end position="100"/>
    </location>
</feature>
<dbReference type="InterPro" id="IPR011701">
    <property type="entry name" value="MFS"/>
</dbReference>
<dbReference type="GO" id="GO:0022857">
    <property type="term" value="F:transmembrane transporter activity"/>
    <property type="evidence" value="ECO:0007669"/>
    <property type="project" value="InterPro"/>
</dbReference>
<proteinExistence type="predicted"/>
<evidence type="ECO:0000256" key="3">
    <source>
        <dbReference type="ARBA" id="ARBA00022692"/>
    </source>
</evidence>
<evidence type="ECO:0000256" key="4">
    <source>
        <dbReference type="ARBA" id="ARBA00022989"/>
    </source>
</evidence>
<feature type="transmembrane region" description="Helical" evidence="6">
    <location>
        <begin position="27"/>
        <end position="49"/>
    </location>
</feature>
<feature type="transmembrane region" description="Helical" evidence="6">
    <location>
        <begin position="56"/>
        <end position="73"/>
    </location>
</feature>
<keyword evidence="5 6" id="KW-0472">Membrane</keyword>
<dbReference type="EMBL" id="FOES01000008">
    <property type="protein sequence ID" value="SEQ18293.1"/>
    <property type="molecule type" value="Genomic_DNA"/>
</dbReference>
<dbReference type="Pfam" id="PF07690">
    <property type="entry name" value="MFS_1"/>
    <property type="match status" value="1"/>
</dbReference>
<reference evidence="7 8" key="1">
    <citation type="submission" date="2016-10" db="EMBL/GenBank/DDBJ databases">
        <authorList>
            <person name="de Groot N.N."/>
        </authorList>
    </citation>
    <scope>NUCLEOTIDE SEQUENCE [LARGE SCALE GENOMIC DNA]</scope>
    <source>
        <strain evidence="7 8">DSM 21633</strain>
    </source>
</reference>
<dbReference type="RefSeq" id="WP_091773075.1">
    <property type="nucleotide sequence ID" value="NZ_CAESCL010000002.1"/>
</dbReference>
<evidence type="ECO:0000313" key="7">
    <source>
        <dbReference type="EMBL" id="SEQ18293.1"/>
    </source>
</evidence>
<gene>
    <name evidence="7" type="ORF">SAMN05216362_1085</name>
</gene>
<dbReference type="GO" id="GO:0005886">
    <property type="term" value="C:plasma membrane"/>
    <property type="evidence" value="ECO:0007669"/>
    <property type="project" value="UniProtKB-SubCell"/>
</dbReference>
<dbReference type="Proteomes" id="UP000199427">
    <property type="component" value="Unassembled WGS sequence"/>
</dbReference>
<dbReference type="SUPFAM" id="SSF103473">
    <property type="entry name" value="MFS general substrate transporter"/>
    <property type="match status" value="1"/>
</dbReference>
<accession>A0A1H9DZE1</accession>